<evidence type="ECO:0000259" key="7">
    <source>
        <dbReference type="PROSITE" id="PS51790"/>
    </source>
</evidence>
<gene>
    <name evidence="8" type="ORF">Pcinc_026469</name>
</gene>
<comment type="similarity">
    <text evidence="1 6">Belongs to the MsrB Met sulfoxide reductase family.</text>
</comment>
<dbReference type="InterPro" id="IPR028427">
    <property type="entry name" value="Met_Sox_Rdtase_MsrB"/>
</dbReference>
<evidence type="ECO:0000256" key="1">
    <source>
        <dbReference type="ARBA" id="ARBA00007174"/>
    </source>
</evidence>
<dbReference type="GO" id="GO:0030091">
    <property type="term" value="P:protein repair"/>
    <property type="evidence" value="ECO:0007669"/>
    <property type="project" value="InterPro"/>
</dbReference>
<reference evidence="8" key="1">
    <citation type="submission" date="2023-10" db="EMBL/GenBank/DDBJ databases">
        <title>Genome assemblies of two species of porcelain crab, Petrolisthes cinctipes and Petrolisthes manimaculis (Anomura: Porcellanidae).</title>
        <authorList>
            <person name="Angst P."/>
        </authorList>
    </citation>
    <scope>NUCLEOTIDE SEQUENCE</scope>
    <source>
        <strain evidence="8">PB745_01</strain>
        <tissue evidence="8">Gill</tissue>
    </source>
</reference>
<evidence type="ECO:0000256" key="4">
    <source>
        <dbReference type="ARBA" id="ARBA00023002"/>
    </source>
</evidence>
<dbReference type="InterPro" id="IPR002579">
    <property type="entry name" value="Met_Sox_Rdtase_MsrB_dom"/>
</dbReference>
<dbReference type="GO" id="GO:0006979">
    <property type="term" value="P:response to oxidative stress"/>
    <property type="evidence" value="ECO:0007669"/>
    <property type="project" value="InterPro"/>
</dbReference>
<dbReference type="SUPFAM" id="SSF51316">
    <property type="entry name" value="Mss4-like"/>
    <property type="match status" value="1"/>
</dbReference>
<accession>A0AAE1KA97</accession>
<dbReference type="NCBIfam" id="TIGR00357">
    <property type="entry name" value="peptide-methionine (R)-S-oxide reductase MsrB"/>
    <property type="match status" value="1"/>
</dbReference>
<dbReference type="EMBL" id="JAWQEG010003076">
    <property type="protein sequence ID" value="KAK3868117.1"/>
    <property type="molecule type" value="Genomic_DNA"/>
</dbReference>
<dbReference type="AlphaFoldDB" id="A0AAE1KA97"/>
<dbReference type="GO" id="GO:0033743">
    <property type="term" value="F:peptide-methionine (R)-S-oxide reductase activity"/>
    <property type="evidence" value="ECO:0007669"/>
    <property type="project" value="UniProtKB-EC"/>
</dbReference>
<protein>
    <recommendedName>
        <fullName evidence="6">Peptide-methionine (R)-S-oxide reductase</fullName>
        <ecNumber evidence="6">1.8.4.12</ecNumber>
    </recommendedName>
</protein>
<keyword evidence="2 6" id="KW-0479">Metal-binding</keyword>
<comment type="caution">
    <text evidence="8">The sequence shown here is derived from an EMBL/GenBank/DDBJ whole genome shotgun (WGS) entry which is preliminary data.</text>
</comment>
<evidence type="ECO:0000313" key="8">
    <source>
        <dbReference type="EMBL" id="KAK3868117.1"/>
    </source>
</evidence>
<keyword evidence="9" id="KW-1185">Reference proteome</keyword>
<keyword evidence="4 6" id="KW-0560">Oxidoreductase</keyword>
<dbReference type="GO" id="GO:0005737">
    <property type="term" value="C:cytoplasm"/>
    <property type="evidence" value="ECO:0007669"/>
    <property type="project" value="TreeGrafter"/>
</dbReference>
<comment type="cofactor">
    <cofactor evidence="6">
        <name>Zn(2+)</name>
        <dbReference type="ChEBI" id="CHEBI:29105"/>
    </cofactor>
    <text evidence="6">Binds 1 zinc ion per subunit.</text>
</comment>
<organism evidence="8 9">
    <name type="scientific">Petrolisthes cinctipes</name>
    <name type="common">Flat porcelain crab</name>
    <dbReference type="NCBI Taxonomy" id="88211"/>
    <lineage>
        <taxon>Eukaryota</taxon>
        <taxon>Metazoa</taxon>
        <taxon>Ecdysozoa</taxon>
        <taxon>Arthropoda</taxon>
        <taxon>Crustacea</taxon>
        <taxon>Multicrustacea</taxon>
        <taxon>Malacostraca</taxon>
        <taxon>Eumalacostraca</taxon>
        <taxon>Eucarida</taxon>
        <taxon>Decapoda</taxon>
        <taxon>Pleocyemata</taxon>
        <taxon>Anomura</taxon>
        <taxon>Galatheoidea</taxon>
        <taxon>Porcellanidae</taxon>
        <taxon>Petrolisthes</taxon>
    </lineage>
</organism>
<dbReference type="InterPro" id="IPR011057">
    <property type="entry name" value="Mss4-like_sf"/>
</dbReference>
<evidence type="ECO:0000256" key="2">
    <source>
        <dbReference type="ARBA" id="ARBA00022723"/>
    </source>
</evidence>
<dbReference type="PROSITE" id="PS51790">
    <property type="entry name" value="MSRB"/>
    <property type="match status" value="1"/>
</dbReference>
<dbReference type="Pfam" id="PF01641">
    <property type="entry name" value="SelR"/>
    <property type="match status" value="1"/>
</dbReference>
<keyword evidence="3 6" id="KW-0862">Zinc</keyword>
<dbReference type="Gene3D" id="2.170.150.20">
    <property type="entry name" value="Peptide methionine sulfoxide reductase"/>
    <property type="match status" value="1"/>
</dbReference>
<evidence type="ECO:0000256" key="5">
    <source>
        <dbReference type="ARBA" id="ARBA00048488"/>
    </source>
</evidence>
<feature type="domain" description="MsrB" evidence="7">
    <location>
        <begin position="54"/>
        <end position="178"/>
    </location>
</feature>
<comment type="function">
    <text evidence="6">Methionine-sulfoxide reductase that specifically reduces methionine (R)-sulfoxide back to methionine. While in many cases methionine oxidation is the result of random oxidation following oxidative stress, methionine oxidation is also a post-translational modification that takes place on specific residues.</text>
</comment>
<evidence type="ECO:0000313" key="9">
    <source>
        <dbReference type="Proteomes" id="UP001286313"/>
    </source>
</evidence>
<dbReference type="PANTHER" id="PTHR10173">
    <property type="entry name" value="METHIONINE SULFOXIDE REDUCTASE"/>
    <property type="match status" value="1"/>
</dbReference>
<name>A0AAE1KA97_PETCI</name>
<dbReference type="Proteomes" id="UP001286313">
    <property type="component" value="Unassembled WGS sequence"/>
</dbReference>
<dbReference type="PANTHER" id="PTHR10173:SF52">
    <property type="entry name" value="METHIONINE-R-SULFOXIDE REDUCTASE B1"/>
    <property type="match status" value="1"/>
</dbReference>
<evidence type="ECO:0000256" key="6">
    <source>
        <dbReference type="RuleBase" id="RU365044"/>
    </source>
</evidence>
<proteinExistence type="inferred from homology"/>
<comment type="catalytic activity">
    <reaction evidence="5 6">
        <text>L-methionyl-[protein] + [thioredoxin]-disulfide + H2O = L-methionyl-(R)-S-oxide-[protein] + [thioredoxin]-dithiol</text>
        <dbReference type="Rhea" id="RHEA:24164"/>
        <dbReference type="Rhea" id="RHEA-COMP:10698"/>
        <dbReference type="Rhea" id="RHEA-COMP:10700"/>
        <dbReference type="Rhea" id="RHEA-COMP:12313"/>
        <dbReference type="Rhea" id="RHEA-COMP:12314"/>
        <dbReference type="ChEBI" id="CHEBI:15377"/>
        <dbReference type="ChEBI" id="CHEBI:16044"/>
        <dbReference type="ChEBI" id="CHEBI:29950"/>
        <dbReference type="ChEBI" id="CHEBI:45764"/>
        <dbReference type="ChEBI" id="CHEBI:50058"/>
        <dbReference type="EC" id="1.8.4.12"/>
    </reaction>
</comment>
<dbReference type="FunFam" id="2.170.150.20:FF:000001">
    <property type="entry name" value="Peptide methionine sulfoxide reductase MsrB"/>
    <property type="match status" value="1"/>
</dbReference>
<evidence type="ECO:0000256" key="3">
    <source>
        <dbReference type="ARBA" id="ARBA00022833"/>
    </source>
</evidence>
<sequence>MTGGIVGKCLITFRGIRGFTFTSSVYRTIIRRVAIFPGVYAATGSSKDYKKMTLKDWKEVLTPKQFYVTREGGTEPAFRGKYFDHHEEGVYLCACCGSHLFSSATKFESGSGWPSFHSAEGVEGDSVETRQDTSHMMMRTEVLCRECKAHLGHVFPDGPPPTGLRYCINSIALNFTPKDHTKDNVS</sequence>
<dbReference type="GO" id="GO:0046872">
    <property type="term" value="F:metal ion binding"/>
    <property type="evidence" value="ECO:0007669"/>
    <property type="project" value="UniProtKB-KW"/>
</dbReference>
<dbReference type="EC" id="1.8.4.12" evidence="6"/>